<evidence type="ECO:0000313" key="2">
    <source>
        <dbReference type="EMBL" id="ELU04355.1"/>
    </source>
</evidence>
<reference evidence="2 4" key="2">
    <citation type="journal article" date="2013" name="Nature">
        <title>Insights into bilaterian evolution from three spiralian genomes.</title>
        <authorList>
            <person name="Simakov O."/>
            <person name="Marletaz F."/>
            <person name="Cho S.J."/>
            <person name="Edsinger-Gonzales E."/>
            <person name="Havlak P."/>
            <person name="Hellsten U."/>
            <person name="Kuo D.H."/>
            <person name="Larsson T."/>
            <person name="Lv J."/>
            <person name="Arendt D."/>
            <person name="Savage R."/>
            <person name="Osoegawa K."/>
            <person name="de Jong P."/>
            <person name="Grimwood J."/>
            <person name="Chapman J.A."/>
            <person name="Shapiro H."/>
            <person name="Aerts A."/>
            <person name="Otillar R.P."/>
            <person name="Terry A.Y."/>
            <person name="Boore J.L."/>
            <person name="Grigoriev I.V."/>
            <person name="Lindberg D.R."/>
            <person name="Seaver E.C."/>
            <person name="Weisblat D.A."/>
            <person name="Putnam N.H."/>
            <person name="Rokhsar D.S."/>
        </authorList>
    </citation>
    <scope>NUCLEOTIDE SEQUENCE</scope>
    <source>
        <strain evidence="2 4">I ESC-2004</strain>
    </source>
</reference>
<dbReference type="EMBL" id="AMQN01008202">
    <property type="status" value="NOT_ANNOTATED_CDS"/>
    <property type="molecule type" value="Genomic_DNA"/>
</dbReference>
<dbReference type="EnsemblMetazoa" id="CapteT193526">
    <property type="protein sequence ID" value="CapteP193526"/>
    <property type="gene ID" value="CapteG193526"/>
</dbReference>
<evidence type="ECO:0000313" key="4">
    <source>
        <dbReference type="Proteomes" id="UP000014760"/>
    </source>
</evidence>
<dbReference type="PANTHER" id="PTHR11505">
    <property type="entry name" value="L1 TRANSPOSABLE ELEMENT-RELATED"/>
    <property type="match status" value="1"/>
</dbReference>
<dbReference type="OrthoDB" id="6111608at2759"/>
<reference evidence="3" key="3">
    <citation type="submission" date="2015-06" db="UniProtKB">
        <authorList>
            <consortium name="EnsemblMetazoa"/>
        </authorList>
    </citation>
    <scope>IDENTIFICATION</scope>
</reference>
<evidence type="ECO:0000313" key="3">
    <source>
        <dbReference type="EnsemblMetazoa" id="CapteP193526"/>
    </source>
</evidence>
<evidence type="ECO:0000256" key="1">
    <source>
        <dbReference type="SAM" id="Coils"/>
    </source>
</evidence>
<dbReference type="OMA" id="HEDEQMP"/>
<feature type="coiled-coil region" evidence="1">
    <location>
        <begin position="41"/>
        <end position="89"/>
    </location>
</feature>
<protein>
    <submittedName>
        <fullName evidence="2 3">Uncharacterized protein</fullName>
    </submittedName>
</protein>
<organism evidence="2">
    <name type="scientific">Capitella teleta</name>
    <name type="common">Polychaete worm</name>
    <dbReference type="NCBI Taxonomy" id="283909"/>
    <lineage>
        <taxon>Eukaryota</taxon>
        <taxon>Metazoa</taxon>
        <taxon>Spiralia</taxon>
        <taxon>Lophotrochozoa</taxon>
        <taxon>Annelida</taxon>
        <taxon>Polychaeta</taxon>
        <taxon>Sedentaria</taxon>
        <taxon>Scolecida</taxon>
        <taxon>Capitellidae</taxon>
        <taxon>Capitella</taxon>
    </lineage>
</organism>
<dbReference type="InterPro" id="IPR004244">
    <property type="entry name" value="Transposase_22"/>
</dbReference>
<proteinExistence type="predicted"/>
<dbReference type="Gene3D" id="3.30.70.1820">
    <property type="entry name" value="L1 transposable element, RRM domain"/>
    <property type="match status" value="1"/>
</dbReference>
<dbReference type="HOGENOM" id="CLU_065234_0_0_1"/>
<accession>R7UD91</accession>
<dbReference type="AlphaFoldDB" id="R7UD91"/>
<keyword evidence="1" id="KW-0175">Coiled coil</keyword>
<dbReference type="EMBL" id="KB302404">
    <property type="protein sequence ID" value="ELU04355.1"/>
    <property type="molecule type" value="Genomic_DNA"/>
</dbReference>
<sequence>MSQSTHDFTQALIAAFRDDQVIKLLGEQLSAKIAAPLFNECKQLREEVTALRETVNQLHKQLEIKDQRITDLEKEIDSLKSSADDLEQYSRRTSLRVAGIHEENEEDPCKVAMDLINDHLSLDPPIFIEELDRVHQVGPKKAEDSPTKPRKILIKFTTYRARRRVFAARWRLQSSEATKKIYINEDMTGLCAKLLWEARKLKHGERIKDCWSSDGNILLKDKAEKIHQIKTLKDLSPFAEWLR</sequence>
<name>R7UD91_CAPTE</name>
<gene>
    <name evidence="2" type="ORF">CAPTEDRAFT_193526</name>
</gene>
<reference evidence="4" key="1">
    <citation type="submission" date="2012-12" db="EMBL/GenBank/DDBJ databases">
        <authorList>
            <person name="Hellsten U."/>
            <person name="Grimwood J."/>
            <person name="Chapman J.A."/>
            <person name="Shapiro H."/>
            <person name="Aerts A."/>
            <person name="Otillar R.P."/>
            <person name="Terry A.Y."/>
            <person name="Boore J.L."/>
            <person name="Simakov O."/>
            <person name="Marletaz F."/>
            <person name="Cho S.-J."/>
            <person name="Edsinger-Gonzales E."/>
            <person name="Havlak P."/>
            <person name="Kuo D.-H."/>
            <person name="Larsson T."/>
            <person name="Lv J."/>
            <person name="Arendt D."/>
            <person name="Savage R."/>
            <person name="Osoegawa K."/>
            <person name="de Jong P."/>
            <person name="Lindberg D.R."/>
            <person name="Seaver E.C."/>
            <person name="Weisblat D.A."/>
            <person name="Putnam N.H."/>
            <person name="Grigoriev I.V."/>
            <person name="Rokhsar D.S."/>
        </authorList>
    </citation>
    <scope>NUCLEOTIDE SEQUENCE</scope>
    <source>
        <strain evidence="4">I ESC-2004</strain>
    </source>
</reference>
<keyword evidence="4" id="KW-1185">Reference proteome</keyword>
<dbReference type="Proteomes" id="UP000014760">
    <property type="component" value="Unassembled WGS sequence"/>
</dbReference>